<dbReference type="PANTHER" id="PTHR42970">
    <property type="entry name" value="PECTATE LYASE C-RELATED"/>
    <property type="match status" value="1"/>
</dbReference>
<dbReference type="SUPFAM" id="SSF51126">
    <property type="entry name" value="Pectin lyase-like"/>
    <property type="match status" value="1"/>
</dbReference>
<dbReference type="EMBL" id="LFIW01001325">
    <property type="protein sequence ID" value="KZL82770.1"/>
    <property type="molecule type" value="Genomic_DNA"/>
</dbReference>
<sequence length="460" mass="47520">LSGTFVSFLIMKASVTLLAAAALFCQGAVALPYKDPSASYSAVGWTGATPAKVAARADAAPSAFPGAEGFGRNAVGGRTGKVYKVTNLNDSGTGSLRDAVSQANRIVVFDVGGVIKIDSRIVVSKNIYIAGQTAPGGGITVYGNGFSWSNANDAIVRHIRIRMGKSGDSGKDAITIADGKNLIFDHVSVSWGRDETFSISGDVSNVTIADSIIAQGLETHSCGGLMQTDGGVSLFRNLYIDNKTRNPKVKGVNDFQNNVIVNWGGGGGYIAGDSDGASYANIINNYFISGPSTSVTAFTRGNANFRGYVKDNFYDSNRDGVLNGAALCVSTTCYSNMAIQTTPFAYPAPAKLLDPTAAVAHVSSKVGASIVRDAVDTALVKELTSYGKSGKLISDEASMGGVGTIAAGTAKKDTDGDGIPDEWETANGLNPNDASDGMKIGAGGYANLEIYVNSLAPAVY</sequence>
<evidence type="ECO:0000313" key="5">
    <source>
        <dbReference type="Proteomes" id="UP000076584"/>
    </source>
</evidence>
<evidence type="ECO:0000313" key="4">
    <source>
        <dbReference type="EMBL" id="KZL82770.1"/>
    </source>
</evidence>
<organism evidence="4 5">
    <name type="scientific">Colletotrichum incanum</name>
    <name type="common">Soybean anthracnose fungus</name>
    <dbReference type="NCBI Taxonomy" id="1573173"/>
    <lineage>
        <taxon>Eukaryota</taxon>
        <taxon>Fungi</taxon>
        <taxon>Dikarya</taxon>
        <taxon>Ascomycota</taxon>
        <taxon>Pezizomycotina</taxon>
        <taxon>Sordariomycetes</taxon>
        <taxon>Hypocreomycetidae</taxon>
        <taxon>Glomerellales</taxon>
        <taxon>Glomerellaceae</taxon>
        <taxon>Colletotrichum</taxon>
        <taxon>Colletotrichum spaethianum species complex</taxon>
    </lineage>
</organism>
<dbReference type="GO" id="GO:0016829">
    <property type="term" value="F:lyase activity"/>
    <property type="evidence" value="ECO:0007669"/>
    <property type="project" value="UniProtKB-KW"/>
</dbReference>
<keyword evidence="3" id="KW-0732">Signal</keyword>
<dbReference type="GO" id="GO:0046872">
    <property type="term" value="F:metal ion binding"/>
    <property type="evidence" value="ECO:0007669"/>
    <property type="project" value="UniProtKB-KW"/>
</dbReference>
<protein>
    <submittedName>
        <fullName evidence="4">Pectate lyase c</fullName>
    </submittedName>
</protein>
<proteinExistence type="predicted"/>
<keyword evidence="4" id="KW-0456">Lyase</keyword>
<dbReference type="AlphaFoldDB" id="A0A167CM28"/>
<evidence type="ECO:0000256" key="1">
    <source>
        <dbReference type="ARBA" id="ARBA00022723"/>
    </source>
</evidence>
<dbReference type="Proteomes" id="UP000076584">
    <property type="component" value="Unassembled WGS sequence"/>
</dbReference>
<dbReference type="Gene3D" id="2.160.20.10">
    <property type="entry name" value="Single-stranded right-handed beta-helix, Pectin lyase-like"/>
    <property type="match status" value="1"/>
</dbReference>
<keyword evidence="5" id="KW-1185">Reference proteome</keyword>
<dbReference type="InterPro" id="IPR052063">
    <property type="entry name" value="Polysaccharide_Lyase_1"/>
</dbReference>
<reference evidence="4 5" key="1">
    <citation type="submission" date="2015-06" db="EMBL/GenBank/DDBJ databases">
        <title>Survival trade-offs in plant roots during colonization by closely related pathogenic and mutualistic fungi.</title>
        <authorList>
            <person name="Hacquard S."/>
            <person name="Kracher B."/>
            <person name="Hiruma K."/>
            <person name="Weinman A."/>
            <person name="Muench P."/>
            <person name="Garrido Oter R."/>
            <person name="Ver Loren van Themaat E."/>
            <person name="Dallerey J.-F."/>
            <person name="Damm U."/>
            <person name="Henrissat B."/>
            <person name="Lespinet O."/>
            <person name="Thon M."/>
            <person name="Kemen E."/>
            <person name="McHardy A.C."/>
            <person name="Schulze-Lefert P."/>
            <person name="O'Connell R.J."/>
        </authorList>
    </citation>
    <scope>NUCLEOTIDE SEQUENCE [LARGE SCALE GENOMIC DNA]</scope>
    <source>
        <strain evidence="4 5">MAFF 238704</strain>
    </source>
</reference>
<feature type="chain" id="PRO_5007884781" evidence="3">
    <location>
        <begin position="31"/>
        <end position="460"/>
    </location>
</feature>
<feature type="signal peptide" evidence="3">
    <location>
        <begin position="1"/>
        <end position="30"/>
    </location>
</feature>
<accession>A0A167CM28</accession>
<feature type="non-terminal residue" evidence="4">
    <location>
        <position position="1"/>
    </location>
</feature>
<dbReference type="STRING" id="1573173.A0A167CM28"/>
<evidence type="ECO:0000256" key="3">
    <source>
        <dbReference type="SAM" id="SignalP"/>
    </source>
</evidence>
<evidence type="ECO:0000256" key="2">
    <source>
        <dbReference type="ARBA" id="ARBA00023180"/>
    </source>
</evidence>
<comment type="caution">
    <text evidence="4">The sequence shown here is derived from an EMBL/GenBank/DDBJ whole genome shotgun (WGS) entry which is preliminary data.</text>
</comment>
<dbReference type="PANTHER" id="PTHR42970:SF1">
    <property type="entry name" value="PECTATE LYASE C-RELATED"/>
    <property type="match status" value="1"/>
</dbReference>
<keyword evidence="1" id="KW-0479">Metal-binding</keyword>
<dbReference type="InterPro" id="IPR011050">
    <property type="entry name" value="Pectin_lyase_fold/virulence"/>
</dbReference>
<gene>
    <name evidence="4" type="ORF">CI238_11549</name>
</gene>
<keyword evidence="2" id="KW-0325">Glycoprotein</keyword>
<dbReference type="InterPro" id="IPR012334">
    <property type="entry name" value="Pectin_lyas_fold"/>
</dbReference>
<name>A0A167CM28_COLIC</name>